<dbReference type="PANTHER" id="PTHR43300:SF7">
    <property type="entry name" value="UDP-N-ACETYLBACILLOSAMINE N-ACETYLTRANSFERASE"/>
    <property type="match status" value="1"/>
</dbReference>
<organism evidence="8 9">
    <name type="scientific">Olivibacter domesticus</name>
    <name type="common">Pseudosphingobacterium domesticum</name>
    <dbReference type="NCBI Taxonomy" id="407022"/>
    <lineage>
        <taxon>Bacteria</taxon>
        <taxon>Pseudomonadati</taxon>
        <taxon>Bacteroidota</taxon>
        <taxon>Sphingobacteriia</taxon>
        <taxon>Sphingobacteriales</taxon>
        <taxon>Sphingobacteriaceae</taxon>
        <taxon>Olivibacter</taxon>
    </lineage>
</organism>
<sequence>MLSDIVLIGYSGHGLVVGETAIEAGMPLKFYAEKKPVENNLFELDYLGFEGDDNFEGWSKPLVYILGIGDNHIRNAVALRARQYNKLVVNVISLSANLSRHIDIGLGNFIAKNVVINTKAKLGDYCILNTGCIIEHECNLGNAVHVAPGAVIAGNVSIGDFSFVGANAVVKQGIKIGNNVTIGAGSVIIKDIPDNQTIVGNPGKAI</sequence>
<dbReference type="PANTHER" id="PTHR43300">
    <property type="entry name" value="ACETYLTRANSFERASE"/>
    <property type="match status" value="1"/>
</dbReference>
<reference evidence="9" key="1">
    <citation type="submission" date="2016-10" db="EMBL/GenBank/DDBJ databases">
        <authorList>
            <person name="Varghese N."/>
            <person name="Submissions S."/>
        </authorList>
    </citation>
    <scope>NUCLEOTIDE SEQUENCE [LARGE SCALE GENOMIC DNA]</scope>
    <source>
        <strain evidence="9">DSM 18733</strain>
    </source>
</reference>
<dbReference type="SUPFAM" id="SSF51161">
    <property type="entry name" value="Trimeric LpxA-like enzymes"/>
    <property type="match status" value="1"/>
</dbReference>
<feature type="binding site" evidence="6">
    <location>
        <position position="145"/>
    </location>
    <ligand>
        <name>acetyl-CoA</name>
        <dbReference type="ChEBI" id="CHEBI:57288"/>
    </ligand>
</feature>
<evidence type="ECO:0000313" key="9">
    <source>
        <dbReference type="Proteomes" id="UP000199421"/>
    </source>
</evidence>
<feature type="binding site" evidence="6">
    <location>
        <position position="69"/>
    </location>
    <ligand>
        <name>substrate</name>
    </ligand>
</feature>
<evidence type="ECO:0000256" key="4">
    <source>
        <dbReference type="ARBA" id="ARBA00023315"/>
    </source>
</evidence>
<proteinExistence type="inferred from homology"/>
<keyword evidence="9" id="KW-1185">Reference proteome</keyword>
<feature type="domain" description="PglD N-terminal" evidence="7">
    <location>
        <begin position="4"/>
        <end position="78"/>
    </location>
</feature>
<dbReference type="STRING" id="407022.SAMN05661044_03991"/>
<protein>
    <submittedName>
        <fullName evidence="8">Sugar O-acyltransferase, sialic acid O-acetyltransferase NeuD family</fullName>
    </submittedName>
</protein>
<comment type="similarity">
    <text evidence="1">Belongs to the transferase hexapeptide repeat family.</text>
</comment>
<evidence type="ECO:0000256" key="1">
    <source>
        <dbReference type="ARBA" id="ARBA00007274"/>
    </source>
</evidence>
<keyword evidence="4 8" id="KW-0012">Acyltransferase</keyword>
<dbReference type="Pfam" id="PF17836">
    <property type="entry name" value="PglD_N"/>
    <property type="match status" value="1"/>
</dbReference>
<evidence type="ECO:0000256" key="2">
    <source>
        <dbReference type="ARBA" id="ARBA00022679"/>
    </source>
</evidence>
<dbReference type="InterPro" id="IPR041561">
    <property type="entry name" value="PglD_N"/>
</dbReference>
<accession>A0A1H7UXF9</accession>
<evidence type="ECO:0000259" key="7">
    <source>
        <dbReference type="Pfam" id="PF17836"/>
    </source>
</evidence>
<evidence type="ECO:0000256" key="5">
    <source>
        <dbReference type="PIRSR" id="PIRSR620019-1"/>
    </source>
</evidence>
<dbReference type="RefSeq" id="WP_238383831.1">
    <property type="nucleotide sequence ID" value="NZ_FOAF01000006.1"/>
</dbReference>
<dbReference type="Proteomes" id="UP000199421">
    <property type="component" value="Unassembled WGS sequence"/>
</dbReference>
<dbReference type="InterPro" id="IPR001451">
    <property type="entry name" value="Hexapep"/>
</dbReference>
<dbReference type="InterPro" id="IPR020019">
    <property type="entry name" value="AcTrfase_PglD-like"/>
</dbReference>
<dbReference type="GO" id="GO:0016746">
    <property type="term" value="F:acyltransferase activity"/>
    <property type="evidence" value="ECO:0007669"/>
    <property type="project" value="UniProtKB-KW"/>
</dbReference>
<dbReference type="PROSITE" id="PS00101">
    <property type="entry name" value="HEXAPEP_TRANSFERASES"/>
    <property type="match status" value="1"/>
</dbReference>
<feature type="site" description="Increases basicity of active site His" evidence="5">
    <location>
        <position position="137"/>
    </location>
</feature>
<keyword evidence="3" id="KW-0677">Repeat</keyword>
<feature type="binding site" evidence="6">
    <location>
        <begin position="11"/>
        <end position="13"/>
    </location>
    <ligand>
        <name>substrate</name>
    </ligand>
</feature>
<evidence type="ECO:0000256" key="6">
    <source>
        <dbReference type="PIRSR" id="PIRSR620019-2"/>
    </source>
</evidence>
<dbReference type="InterPro" id="IPR050179">
    <property type="entry name" value="Trans_hexapeptide_repeat"/>
</dbReference>
<gene>
    <name evidence="8" type="ORF">SAMN05661044_03991</name>
</gene>
<dbReference type="CDD" id="cd03360">
    <property type="entry name" value="LbH_AT_putative"/>
    <property type="match status" value="1"/>
</dbReference>
<dbReference type="InterPro" id="IPR018357">
    <property type="entry name" value="Hexapep_transf_CS"/>
</dbReference>
<dbReference type="NCBIfam" id="TIGR03570">
    <property type="entry name" value="NeuD_NnaD"/>
    <property type="match status" value="1"/>
</dbReference>
<keyword evidence="2 8" id="KW-0808">Transferase</keyword>
<dbReference type="EMBL" id="FOAF01000006">
    <property type="protein sequence ID" value="SEM01630.1"/>
    <property type="molecule type" value="Genomic_DNA"/>
</dbReference>
<dbReference type="Gene3D" id="2.160.10.10">
    <property type="entry name" value="Hexapeptide repeat proteins"/>
    <property type="match status" value="1"/>
</dbReference>
<dbReference type="Pfam" id="PF00132">
    <property type="entry name" value="Hexapep"/>
    <property type="match status" value="1"/>
</dbReference>
<dbReference type="AlphaFoldDB" id="A0A1H7UXF9"/>
<evidence type="ECO:0000313" key="8">
    <source>
        <dbReference type="EMBL" id="SEM01630.1"/>
    </source>
</evidence>
<dbReference type="InterPro" id="IPR011004">
    <property type="entry name" value="Trimer_LpxA-like_sf"/>
</dbReference>
<evidence type="ECO:0000256" key="3">
    <source>
        <dbReference type="ARBA" id="ARBA00022737"/>
    </source>
</evidence>
<name>A0A1H7UXF9_OLID1</name>
<feature type="active site" description="Proton acceptor" evidence="5">
    <location>
        <position position="136"/>
    </location>
</feature>
<dbReference type="Gene3D" id="3.40.50.20">
    <property type="match status" value="1"/>
</dbReference>